<comment type="subcellular location">
    <subcellularLocation>
        <location evidence="1">Membrane</location>
    </subcellularLocation>
</comment>
<dbReference type="GO" id="GO:0016020">
    <property type="term" value="C:membrane"/>
    <property type="evidence" value="ECO:0007669"/>
    <property type="project" value="UniProtKB-SubCell"/>
</dbReference>
<feature type="transmembrane region" description="Helical" evidence="5">
    <location>
        <begin position="164"/>
        <end position="190"/>
    </location>
</feature>
<keyword evidence="4 5" id="KW-0472">Membrane</keyword>
<dbReference type="PRINTS" id="PR00237">
    <property type="entry name" value="GPCRRHODOPSN"/>
</dbReference>
<reference evidence="7" key="2">
    <citation type="submission" date="2025-08" db="UniProtKB">
        <authorList>
            <consortium name="Ensembl"/>
        </authorList>
    </citation>
    <scope>IDENTIFICATION</scope>
</reference>
<feature type="transmembrane region" description="Helical" evidence="5">
    <location>
        <begin position="322"/>
        <end position="343"/>
    </location>
</feature>
<feature type="domain" description="G-protein coupled receptors family 1 profile" evidence="6">
    <location>
        <begin position="16"/>
        <end position="263"/>
    </location>
</feature>
<organism evidence="7 8">
    <name type="scientific">Poecilia formosa</name>
    <name type="common">Amazon molly</name>
    <name type="synonym">Limia formosa</name>
    <dbReference type="NCBI Taxonomy" id="48698"/>
    <lineage>
        <taxon>Eukaryota</taxon>
        <taxon>Metazoa</taxon>
        <taxon>Chordata</taxon>
        <taxon>Craniata</taxon>
        <taxon>Vertebrata</taxon>
        <taxon>Euteleostomi</taxon>
        <taxon>Actinopterygii</taxon>
        <taxon>Neopterygii</taxon>
        <taxon>Teleostei</taxon>
        <taxon>Neoteleostei</taxon>
        <taxon>Acanthomorphata</taxon>
        <taxon>Ovalentaria</taxon>
        <taxon>Atherinomorphae</taxon>
        <taxon>Cyprinodontiformes</taxon>
        <taxon>Poeciliidae</taxon>
        <taxon>Poeciliinae</taxon>
        <taxon>Poecilia</taxon>
    </lineage>
</organism>
<name>A0A087X319_POEFO</name>
<feature type="transmembrane region" description="Helical" evidence="5">
    <location>
        <begin position="81"/>
        <end position="99"/>
    </location>
</feature>
<dbReference type="AlphaFoldDB" id="A0A087X319"/>
<feature type="transmembrane region" description="Helical" evidence="5">
    <location>
        <begin position="685"/>
        <end position="709"/>
    </location>
</feature>
<feature type="transmembrane region" description="Helical" evidence="5">
    <location>
        <begin position="6"/>
        <end position="25"/>
    </location>
</feature>
<feature type="transmembrane region" description="Helical" evidence="5">
    <location>
        <begin position="429"/>
        <end position="449"/>
    </location>
</feature>
<dbReference type="Gene3D" id="1.20.1070.10">
    <property type="entry name" value="Rhodopsin 7-helix transmembrane proteins"/>
    <property type="match status" value="3"/>
</dbReference>
<evidence type="ECO:0000256" key="4">
    <source>
        <dbReference type="ARBA" id="ARBA00023136"/>
    </source>
</evidence>
<feature type="domain" description="G-protein coupled receptors family 1 profile" evidence="6">
    <location>
        <begin position="664"/>
        <end position="900"/>
    </location>
</feature>
<feature type="domain" description="G-protein coupled receptors family 1 profile" evidence="6">
    <location>
        <begin position="334"/>
        <end position="579"/>
    </location>
</feature>
<dbReference type="Ensembl" id="ENSPFOT00000000172.2">
    <property type="protein sequence ID" value="ENSPFOP00000000172.2"/>
    <property type="gene ID" value="ENSPFOG00000000195.2"/>
</dbReference>
<keyword evidence="8" id="KW-1185">Reference proteome</keyword>
<protein>
    <submittedName>
        <fullName evidence="7">Si:dkey-78k11.9</fullName>
    </submittedName>
</protein>
<dbReference type="GeneTree" id="ENSGT00940000155094"/>
<reference evidence="7" key="3">
    <citation type="submission" date="2025-09" db="UniProtKB">
        <authorList>
            <consortium name="Ensembl"/>
        </authorList>
    </citation>
    <scope>IDENTIFICATION</scope>
</reference>
<feature type="transmembrane region" description="Helical" evidence="5">
    <location>
        <begin position="202"/>
        <end position="221"/>
    </location>
</feature>
<dbReference type="EMBL" id="AYCK01014987">
    <property type="status" value="NOT_ANNOTATED_CDS"/>
    <property type="molecule type" value="Genomic_DNA"/>
</dbReference>
<dbReference type="PRINTS" id="PR01157">
    <property type="entry name" value="P2YPURNOCPTR"/>
</dbReference>
<dbReference type="Pfam" id="PF00001">
    <property type="entry name" value="7tm_1"/>
    <property type="match status" value="3"/>
</dbReference>
<evidence type="ECO:0000313" key="7">
    <source>
        <dbReference type="Ensembl" id="ENSPFOP00000000172.2"/>
    </source>
</evidence>
<reference evidence="8" key="1">
    <citation type="submission" date="2013-10" db="EMBL/GenBank/DDBJ databases">
        <authorList>
            <person name="Schartl M."/>
            <person name="Warren W."/>
        </authorList>
    </citation>
    <scope>NUCLEOTIDE SEQUENCE [LARGE SCALE GENOMIC DNA]</scope>
    <source>
        <strain evidence="8">female</strain>
    </source>
</reference>
<dbReference type="EMBL" id="AYCK01014989">
    <property type="status" value="NOT_ANNOTATED_CDS"/>
    <property type="molecule type" value="Genomic_DNA"/>
</dbReference>
<dbReference type="EMBL" id="AYCK01014990">
    <property type="status" value="NOT_ANNOTATED_CDS"/>
    <property type="molecule type" value="Genomic_DNA"/>
</dbReference>
<feature type="transmembrane region" description="Helical" evidence="5">
    <location>
        <begin position="813"/>
        <end position="839"/>
    </location>
</feature>
<feature type="transmembrane region" description="Helical" evidence="5">
    <location>
        <begin position="851"/>
        <end position="873"/>
    </location>
</feature>
<evidence type="ECO:0000256" key="1">
    <source>
        <dbReference type="ARBA" id="ARBA00004370"/>
    </source>
</evidence>
<feature type="transmembrane region" description="Helical" evidence="5">
    <location>
        <begin position="759"/>
        <end position="780"/>
    </location>
</feature>
<feature type="transmembrane region" description="Helical" evidence="5">
    <location>
        <begin position="652"/>
        <end position="673"/>
    </location>
</feature>
<feature type="transmembrane region" description="Helical" evidence="5">
    <location>
        <begin position="481"/>
        <end position="504"/>
    </location>
</feature>
<dbReference type="InterPro" id="IPR017452">
    <property type="entry name" value="GPCR_Rhodpsn_7TM"/>
</dbReference>
<keyword evidence="2 5" id="KW-0812">Transmembrane</keyword>
<proteinExistence type="predicted"/>
<dbReference type="InterPro" id="IPR000276">
    <property type="entry name" value="GPCR_Rhodpsn"/>
</dbReference>
<evidence type="ECO:0000256" key="5">
    <source>
        <dbReference type="SAM" id="Phobius"/>
    </source>
</evidence>
<evidence type="ECO:0000256" key="3">
    <source>
        <dbReference type="ARBA" id="ARBA00022989"/>
    </source>
</evidence>
<feature type="transmembrane region" description="Helical" evidence="5">
    <location>
        <begin position="729"/>
        <end position="747"/>
    </location>
</feature>
<dbReference type="EMBL" id="AYCK01014991">
    <property type="status" value="NOT_ANNOTATED_CDS"/>
    <property type="molecule type" value="Genomic_DNA"/>
</dbReference>
<evidence type="ECO:0000313" key="8">
    <source>
        <dbReference type="Proteomes" id="UP000028760"/>
    </source>
</evidence>
<dbReference type="InterPro" id="IPR027294">
    <property type="entry name" value="NPS_rcpt"/>
</dbReference>
<evidence type="ECO:0000259" key="6">
    <source>
        <dbReference type="PROSITE" id="PS50262"/>
    </source>
</evidence>
<feature type="transmembrane region" description="Helical" evidence="5">
    <location>
        <begin position="524"/>
        <end position="541"/>
    </location>
</feature>
<feature type="transmembrane region" description="Helical" evidence="5">
    <location>
        <begin position="355"/>
        <end position="379"/>
    </location>
</feature>
<dbReference type="PROSITE" id="PS50262">
    <property type="entry name" value="G_PROTEIN_RECEP_F1_2"/>
    <property type="match status" value="3"/>
</dbReference>
<sequence>ILPGLYILVFVIGLVLNVWGMKSLLHNWKKLWSINIFVLNLGLADMLYLLTHPFLIVYYLKGNKWTFGDRFCKVIRFCFNLNLYGSIGFLTCISVYRYLSVVHPTRVMGRLTTTHSVIISAIIWILVSAQSLPDMFYPKTYPNGSKCFDSTSYEHFESYLDYTIAWTFFGFCIPFVTIIGCYGHVTFVICRSNMMKKDQKRQILKLMALLILLFSLCYAPYHIFNFAHFLFYKVHDEFFQETMLVSLCVSITNSSVCRDPPSLVIYNVHKCRLEAFSVLLCCFHLKDCWACLPLNSGSSKMTTNNCTKLDEELLTNNNVLPIFYIFTFVVGLILNACGMLCLVNNWKKLRIINIFFLNLGLTNLLFLLTRPFMIVYYFKTAKWTFGEPFCKVTRFCFKLNLYGSIGFITCISVYRYLAIVHPIKVMGKLTVIHVVISVVVWILASVGSLPDVIYPKQSGNNETCLPATDKEHIEEYFDYNLIWTIFGFCIPFIIIAGCYGHVALVISRSKLMNKNQKRKILKPLVILILLFSLCYTPYLVLKNLSVYAKYDHVTSEIFAHYAASRSLVGLNSALNPLVYLHVNEGSCCRNKYQILCDQPAVFLILQQERSCIARGLRVFVLGKMNTNKCTLYNGTDCRKLDEELIECGILPVFYIFTFVVGLILNACGMLYLVNNWKKLRIINIFVLNLGLTNLLFLLTRPFLIVYYFNGTNWTFGQPFCKITRFCFKLNLYGSIGFLTCISVYRYLVIVHPIKVMGKLTVIHSVVISVVVWILASVGSLPDVIYPKQLVNNTATCLPATDEDHIERYFIYNLIWTIFGFCIPFIIIAGCYIHVALIICRSNMMKKKQKRQILKLLVILILLFSLCYTPYLVLKNFSVYAKCHVSRGLVSLNSALNPLVYMCVSEDI</sequence>
<feature type="transmembrane region" description="Helical" evidence="5">
    <location>
        <begin position="399"/>
        <end position="417"/>
    </location>
</feature>
<dbReference type="PANTHER" id="PTHR24244">
    <property type="entry name" value="NEUROPEPTIDE S RECEPTOR"/>
    <property type="match status" value="1"/>
</dbReference>
<dbReference type="PANTHER" id="PTHR24244:SF0">
    <property type="entry name" value="G-PROTEIN COUPLED RECEPTORS FAMILY 1 PROFILE DOMAIN-CONTAINING PROTEIN"/>
    <property type="match status" value="1"/>
</dbReference>
<dbReference type="GO" id="GO:0008188">
    <property type="term" value="F:neuropeptide receptor activity"/>
    <property type="evidence" value="ECO:0007669"/>
    <property type="project" value="InterPro"/>
</dbReference>
<dbReference type="EMBL" id="AYCK01014988">
    <property type="status" value="NOT_ANNOTATED_CDS"/>
    <property type="molecule type" value="Genomic_DNA"/>
</dbReference>
<feature type="transmembrane region" description="Helical" evidence="5">
    <location>
        <begin position="37"/>
        <end position="61"/>
    </location>
</feature>
<keyword evidence="3 5" id="KW-1133">Transmembrane helix</keyword>
<evidence type="ECO:0000256" key="2">
    <source>
        <dbReference type="ARBA" id="ARBA00022692"/>
    </source>
</evidence>
<accession>A0A087X319</accession>
<dbReference type="SUPFAM" id="SSF81321">
    <property type="entry name" value="Family A G protein-coupled receptor-like"/>
    <property type="match status" value="3"/>
</dbReference>
<dbReference type="Proteomes" id="UP000028760">
    <property type="component" value="Unassembled WGS sequence"/>
</dbReference>